<feature type="non-terminal residue" evidence="1">
    <location>
        <position position="1"/>
    </location>
</feature>
<name>A0A392SPB5_9FABA</name>
<dbReference type="Proteomes" id="UP000265520">
    <property type="component" value="Unassembled WGS sequence"/>
</dbReference>
<evidence type="ECO:0000313" key="2">
    <source>
        <dbReference type="Proteomes" id="UP000265520"/>
    </source>
</evidence>
<accession>A0A392SPB5</accession>
<proteinExistence type="predicted"/>
<dbReference type="AlphaFoldDB" id="A0A392SPB5"/>
<comment type="caution">
    <text evidence="1">The sequence shown here is derived from an EMBL/GenBank/DDBJ whole genome shotgun (WGS) entry which is preliminary data.</text>
</comment>
<sequence>AAKRLKESDLVRDSIQ</sequence>
<organism evidence="1 2">
    <name type="scientific">Trifolium medium</name>
    <dbReference type="NCBI Taxonomy" id="97028"/>
    <lineage>
        <taxon>Eukaryota</taxon>
        <taxon>Viridiplantae</taxon>
        <taxon>Streptophyta</taxon>
        <taxon>Embryophyta</taxon>
        <taxon>Tracheophyta</taxon>
        <taxon>Spermatophyta</taxon>
        <taxon>Magnoliopsida</taxon>
        <taxon>eudicotyledons</taxon>
        <taxon>Gunneridae</taxon>
        <taxon>Pentapetalae</taxon>
        <taxon>rosids</taxon>
        <taxon>fabids</taxon>
        <taxon>Fabales</taxon>
        <taxon>Fabaceae</taxon>
        <taxon>Papilionoideae</taxon>
        <taxon>50 kb inversion clade</taxon>
        <taxon>NPAAA clade</taxon>
        <taxon>Hologalegina</taxon>
        <taxon>IRL clade</taxon>
        <taxon>Trifolieae</taxon>
        <taxon>Trifolium</taxon>
    </lineage>
</organism>
<reference evidence="1 2" key="1">
    <citation type="journal article" date="2018" name="Front. Plant Sci.">
        <title>Red Clover (Trifolium pratense) and Zigzag Clover (T. medium) - A Picture of Genomic Similarities and Differences.</title>
        <authorList>
            <person name="Dluhosova J."/>
            <person name="Istvanek J."/>
            <person name="Nedelnik J."/>
            <person name="Repkova J."/>
        </authorList>
    </citation>
    <scope>NUCLEOTIDE SEQUENCE [LARGE SCALE GENOMIC DNA]</scope>
    <source>
        <strain evidence="2">cv. 10/8</strain>
        <tissue evidence="1">Leaf</tissue>
    </source>
</reference>
<protein>
    <submittedName>
        <fullName evidence="1">Uncharacterized protein</fullName>
    </submittedName>
</protein>
<dbReference type="EMBL" id="LXQA010405181">
    <property type="protein sequence ID" value="MCI49706.1"/>
    <property type="molecule type" value="Genomic_DNA"/>
</dbReference>
<evidence type="ECO:0000313" key="1">
    <source>
        <dbReference type="EMBL" id="MCI49706.1"/>
    </source>
</evidence>
<keyword evidence="2" id="KW-1185">Reference proteome</keyword>